<dbReference type="Proteomes" id="UP000559256">
    <property type="component" value="Unassembled WGS sequence"/>
</dbReference>
<accession>A0A8H5GDX6</accession>
<evidence type="ECO:0000313" key="2">
    <source>
        <dbReference type="EMBL" id="KAF5363151.1"/>
    </source>
</evidence>
<name>A0A8H5GDX6_9AGAR</name>
<dbReference type="AlphaFoldDB" id="A0A8H5GDX6"/>
<evidence type="ECO:0000259" key="1">
    <source>
        <dbReference type="Pfam" id="PF03184"/>
    </source>
</evidence>
<dbReference type="EMBL" id="JAACJM010000034">
    <property type="protein sequence ID" value="KAF5363151.1"/>
    <property type="molecule type" value="Genomic_DNA"/>
</dbReference>
<comment type="caution">
    <text evidence="2">The sequence shown here is derived from an EMBL/GenBank/DDBJ whole genome shotgun (WGS) entry which is preliminary data.</text>
</comment>
<sequence length="207" mass="23150">MAENHPNIIIVYMPGNCTGIFQPADVGLQHVLKHQLKQELFQHLVEQQRVQIKAGIKLEDASFNTKLGPLRDGTVGALVKAWEKSETKQYNLCDDCVCSAKSFKALNNYLKTHPKLYDEISLKTGTVEKADAEDDELYPDDTDIPLSAITQTALGMEIGADQIPFTSNALYVHFDSQDSWCDAWEEDLLSYNNDGSILPTSYLLLPE</sequence>
<reference evidence="2 3" key="1">
    <citation type="journal article" date="2020" name="ISME J.">
        <title>Uncovering the hidden diversity of litter-decomposition mechanisms in mushroom-forming fungi.</title>
        <authorList>
            <person name="Floudas D."/>
            <person name="Bentzer J."/>
            <person name="Ahren D."/>
            <person name="Johansson T."/>
            <person name="Persson P."/>
            <person name="Tunlid A."/>
        </authorList>
    </citation>
    <scope>NUCLEOTIDE SEQUENCE [LARGE SCALE GENOMIC DNA]</scope>
    <source>
        <strain evidence="2 3">CBS 291.85</strain>
    </source>
</reference>
<gene>
    <name evidence="2" type="ORF">D9758_008366</name>
</gene>
<evidence type="ECO:0000313" key="3">
    <source>
        <dbReference type="Proteomes" id="UP000559256"/>
    </source>
</evidence>
<protein>
    <recommendedName>
        <fullName evidence="1">DDE-1 domain-containing protein</fullName>
    </recommendedName>
</protein>
<dbReference type="OrthoDB" id="3257623at2759"/>
<proteinExistence type="predicted"/>
<dbReference type="InterPro" id="IPR004875">
    <property type="entry name" value="DDE_SF_endonuclease_dom"/>
</dbReference>
<dbReference type="Pfam" id="PF03184">
    <property type="entry name" value="DDE_1"/>
    <property type="match status" value="1"/>
</dbReference>
<keyword evidence="3" id="KW-1185">Reference proteome</keyword>
<dbReference type="GO" id="GO:0003676">
    <property type="term" value="F:nucleic acid binding"/>
    <property type="evidence" value="ECO:0007669"/>
    <property type="project" value="InterPro"/>
</dbReference>
<organism evidence="2 3">
    <name type="scientific">Tetrapyrgos nigripes</name>
    <dbReference type="NCBI Taxonomy" id="182062"/>
    <lineage>
        <taxon>Eukaryota</taxon>
        <taxon>Fungi</taxon>
        <taxon>Dikarya</taxon>
        <taxon>Basidiomycota</taxon>
        <taxon>Agaricomycotina</taxon>
        <taxon>Agaricomycetes</taxon>
        <taxon>Agaricomycetidae</taxon>
        <taxon>Agaricales</taxon>
        <taxon>Marasmiineae</taxon>
        <taxon>Marasmiaceae</taxon>
        <taxon>Tetrapyrgos</taxon>
    </lineage>
</organism>
<feature type="domain" description="DDE-1" evidence="1">
    <location>
        <begin position="5"/>
        <end position="64"/>
    </location>
</feature>